<feature type="transmembrane region" description="Helical" evidence="7">
    <location>
        <begin position="244"/>
        <end position="267"/>
    </location>
</feature>
<feature type="domain" description="MacB-like periplasmic core" evidence="9">
    <location>
        <begin position="16"/>
        <end position="214"/>
    </location>
</feature>
<evidence type="ECO:0000256" key="4">
    <source>
        <dbReference type="ARBA" id="ARBA00022989"/>
    </source>
</evidence>
<dbReference type="InterPro" id="IPR003838">
    <property type="entry name" value="ABC3_permease_C"/>
</dbReference>
<feature type="domain" description="ABC3 transporter permease C-terminal" evidence="8">
    <location>
        <begin position="244"/>
        <end position="358"/>
    </location>
</feature>
<evidence type="ECO:0000256" key="2">
    <source>
        <dbReference type="ARBA" id="ARBA00022475"/>
    </source>
</evidence>
<organism evidence="10">
    <name type="scientific">freshwater metagenome</name>
    <dbReference type="NCBI Taxonomy" id="449393"/>
    <lineage>
        <taxon>unclassified sequences</taxon>
        <taxon>metagenomes</taxon>
        <taxon>ecological metagenomes</taxon>
    </lineage>
</organism>
<feature type="transmembrane region" description="Helical" evidence="7">
    <location>
        <begin position="329"/>
        <end position="354"/>
    </location>
</feature>
<evidence type="ECO:0000259" key="9">
    <source>
        <dbReference type="Pfam" id="PF12704"/>
    </source>
</evidence>
<keyword evidence="2" id="KW-1003">Cell membrane</keyword>
<sequence>MLQLMLVDLRRHAARTVLTALGIAIGVATIVALLALSSGVERSAAGLIRLGGAQLGMFQTGVGELTASSLPRSIVTRVREVPGVADATPITVATGEIPDRPSFLVFGVDPEGFVVDSLVFTQGRAASSAREAVLGDAAARELGLGVGDQLTLKGGGSFQIVGVYHVGVAFEDQGAGLDINVVSRIRGRPEDATTIAVKIERGQSASAVSKRIERAFPGTIAISQPGQVSRVDTNSLLLRKATTLFVAIALIIGGIAVMNTMLMAVFGRRSEFALLLAIGWPRRMVARLVVGEGLALSLAGALIGVALGVAGGELLVRAFGASALVSPNFTAWTFGRAFLIAGAMGVIGSLYPAWWVSRLMPARALG</sequence>
<keyword evidence="5 7" id="KW-0472">Membrane</keyword>
<reference evidence="10" key="1">
    <citation type="submission" date="2020-05" db="EMBL/GenBank/DDBJ databases">
        <authorList>
            <person name="Chiriac C."/>
            <person name="Salcher M."/>
            <person name="Ghai R."/>
            <person name="Kavagutti S V."/>
        </authorList>
    </citation>
    <scope>NUCLEOTIDE SEQUENCE</scope>
</reference>
<evidence type="ECO:0000256" key="1">
    <source>
        <dbReference type="ARBA" id="ARBA00004651"/>
    </source>
</evidence>
<keyword evidence="4 7" id="KW-1133">Transmembrane helix</keyword>
<dbReference type="PANTHER" id="PTHR30572:SF4">
    <property type="entry name" value="ABC TRANSPORTER PERMEASE YTRF"/>
    <property type="match status" value="1"/>
</dbReference>
<dbReference type="PANTHER" id="PTHR30572">
    <property type="entry name" value="MEMBRANE COMPONENT OF TRANSPORTER-RELATED"/>
    <property type="match status" value="1"/>
</dbReference>
<dbReference type="GO" id="GO:0022857">
    <property type="term" value="F:transmembrane transporter activity"/>
    <property type="evidence" value="ECO:0007669"/>
    <property type="project" value="TreeGrafter"/>
</dbReference>
<dbReference type="Pfam" id="PF02687">
    <property type="entry name" value="FtsX"/>
    <property type="match status" value="1"/>
</dbReference>
<name>A0A6J7DNR7_9ZZZZ</name>
<accession>A0A6J7DNR7</accession>
<comment type="similarity">
    <text evidence="6">Belongs to the ABC-4 integral membrane protein family.</text>
</comment>
<evidence type="ECO:0000256" key="3">
    <source>
        <dbReference type="ARBA" id="ARBA00022692"/>
    </source>
</evidence>
<evidence type="ECO:0000256" key="6">
    <source>
        <dbReference type="ARBA" id="ARBA00038076"/>
    </source>
</evidence>
<dbReference type="AlphaFoldDB" id="A0A6J7DNR7"/>
<evidence type="ECO:0000259" key="8">
    <source>
        <dbReference type="Pfam" id="PF02687"/>
    </source>
</evidence>
<keyword evidence="3 7" id="KW-0812">Transmembrane</keyword>
<comment type="subcellular location">
    <subcellularLocation>
        <location evidence="1">Cell membrane</location>
        <topology evidence="1">Multi-pass membrane protein</topology>
    </subcellularLocation>
</comment>
<feature type="transmembrane region" description="Helical" evidence="7">
    <location>
        <begin position="12"/>
        <end position="36"/>
    </location>
</feature>
<dbReference type="GO" id="GO:0005886">
    <property type="term" value="C:plasma membrane"/>
    <property type="evidence" value="ECO:0007669"/>
    <property type="project" value="UniProtKB-SubCell"/>
</dbReference>
<protein>
    <submittedName>
        <fullName evidence="10">Unannotated protein</fullName>
    </submittedName>
</protein>
<dbReference type="EMBL" id="CAFBLQ010000065">
    <property type="protein sequence ID" value="CAB4871148.1"/>
    <property type="molecule type" value="Genomic_DNA"/>
</dbReference>
<dbReference type="InterPro" id="IPR050250">
    <property type="entry name" value="Macrolide_Exporter_MacB"/>
</dbReference>
<evidence type="ECO:0000256" key="7">
    <source>
        <dbReference type="SAM" id="Phobius"/>
    </source>
</evidence>
<evidence type="ECO:0000313" key="10">
    <source>
        <dbReference type="EMBL" id="CAB4871148.1"/>
    </source>
</evidence>
<feature type="transmembrane region" description="Helical" evidence="7">
    <location>
        <begin position="288"/>
        <end position="309"/>
    </location>
</feature>
<proteinExistence type="inferred from homology"/>
<evidence type="ECO:0000256" key="5">
    <source>
        <dbReference type="ARBA" id="ARBA00023136"/>
    </source>
</evidence>
<dbReference type="InterPro" id="IPR025857">
    <property type="entry name" value="MacB_PCD"/>
</dbReference>
<gene>
    <name evidence="10" type="ORF">UFOPK3423_00747</name>
</gene>
<dbReference type="Pfam" id="PF12704">
    <property type="entry name" value="MacB_PCD"/>
    <property type="match status" value="1"/>
</dbReference>